<feature type="transmembrane region" description="Helical" evidence="8">
    <location>
        <begin position="396"/>
        <end position="417"/>
    </location>
</feature>
<evidence type="ECO:0000259" key="9">
    <source>
        <dbReference type="Pfam" id="PF13231"/>
    </source>
</evidence>
<feature type="transmembrane region" description="Helical" evidence="8">
    <location>
        <begin position="219"/>
        <end position="235"/>
    </location>
</feature>
<dbReference type="InterPro" id="IPR038731">
    <property type="entry name" value="RgtA/B/C-like"/>
</dbReference>
<keyword evidence="7 8" id="KW-0472">Membrane</keyword>
<feature type="transmembrane region" description="Helical" evidence="8">
    <location>
        <begin position="81"/>
        <end position="101"/>
    </location>
</feature>
<dbReference type="GO" id="GO:0016763">
    <property type="term" value="F:pentosyltransferase activity"/>
    <property type="evidence" value="ECO:0007669"/>
    <property type="project" value="TreeGrafter"/>
</dbReference>
<name>A0A0G1J6K0_9BACT</name>
<reference evidence="10 11" key="1">
    <citation type="journal article" date="2015" name="Nature">
        <title>rRNA introns, odd ribosomes, and small enigmatic genomes across a large radiation of phyla.</title>
        <authorList>
            <person name="Brown C.T."/>
            <person name="Hug L.A."/>
            <person name="Thomas B.C."/>
            <person name="Sharon I."/>
            <person name="Castelle C.J."/>
            <person name="Singh A."/>
            <person name="Wilkins M.J."/>
            <person name="Williams K.H."/>
            <person name="Banfield J.F."/>
        </authorList>
    </citation>
    <scope>NUCLEOTIDE SEQUENCE [LARGE SCALE GENOMIC DNA]</scope>
</reference>
<sequence>MSTSLNSGTNLNKTIVIARSKATWQSIQMKTLGEFIKKNKFEFLSVFLIIFLALCLRLYRIGELMTFLGDEGRDVRIVRDLITKGNLVFIGPQTSIGNMYLGPLYYYMMAPALFLSRMNPIGPAVLNALIGTFTVFLTYFIGRKLFNKWSGLIAALLYAVSPVAIIYSRSSWNPNPMPLFALLCVWGIYQVWQNKKYFWLPLIGVFFAFALQMHYLGLLLGPVLGLFWILTLISINKSKDFLRKKTFLRFTLFAFLSFFILMSPLVLFDLRHQGMNFNAFKLFFSDRQTTVNLNPVRSDRFLPVIYMTVSDLVLARQTTWAPLVSVLILLFSVWMYLKSKWLSSLKTVFVWLGFAILGLSVYKQHVYIHYLGFIYPAIYLLEGALLGFLLRRKTLFRLMAIASIVFLFANSIIFSPVKDNPNHQLQRTEMAIDLIIKESNSQPFNFGLIAKQNYDESYRYFLENKNTGLVRGEEKIVDQLFVICEDGDSCQPEGHPAWQIAKFGPSHVVGQWQIDYLKIYRLVHTK</sequence>
<dbReference type="AlphaFoldDB" id="A0A0G1J6K0"/>
<evidence type="ECO:0000256" key="3">
    <source>
        <dbReference type="ARBA" id="ARBA00022676"/>
    </source>
</evidence>
<dbReference type="InterPro" id="IPR050297">
    <property type="entry name" value="LipidA_mod_glycosyltrf_83"/>
</dbReference>
<proteinExistence type="predicted"/>
<evidence type="ECO:0000313" key="11">
    <source>
        <dbReference type="Proteomes" id="UP000034826"/>
    </source>
</evidence>
<keyword evidence="2" id="KW-1003">Cell membrane</keyword>
<keyword evidence="5 8" id="KW-0812">Transmembrane</keyword>
<dbReference type="Proteomes" id="UP000034826">
    <property type="component" value="Unassembled WGS sequence"/>
</dbReference>
<evidence type="ECO:0000256" key="8">
    <source>
        <dbReference type="SAM" id="Phobius"/>
    </source>
</evidence>
<protein>
    <submittedName>
        <fullName evidence="10">Oligosaccharyl transferase STT3 subunit</fullName>
    </submittedName>
</protein>
<feature type="transmembrane region" description="Helical" evidence="8">
    <location>
        <begin position="344"/>
        <end position="362"/>
    </location>
</feature>
<keyword evidence="3" id="KW-0328">Glycosyltransferase</keyword>
<evidence type="ECO:0000256" key="6">
    <source>
        <dbReference type="ARBA" id="ARBA00022989"/>
    </source>
</evidence>
<feature type="transmembrane region" description="Helical" evidence="8">
    <location>
        <begin position="247"/>
        <end position="268"/>
    </location>
</feature>
<dbReference type="GO" id="GO:0005886">
    <property type="term" value="C:plasma membrane"/>
    <property type="evidence" value="ECO:0007669"/>
    <property type="project" value="UniProtKB-SubCell"/>
</dbReference>
<dbReference type="PANTHER" id="PTHR33908">
    <property type="entry name" value="MANNOSYLTRANSFERASE YKCB-RELATED"/>
    <property type="match status" value="1"/>
</dbReference>
<evidence type="ECO:0000256" key="5">
    <source>
        <dbReference type="ARBA" id="ARBA00022692"/>
    </source>
</evidence>
<evidence type="ECO:0000313" key="10">
    <source>
        <dbReference type="EMBL" id="KKT67256.1"/>
    </source>
</evidence>
<comment type="subcellular location">
    <subcellularLocation>
        <location evidence="1">Cell membrane</location>
        <topology evidence="1">Multi-pass membrane protein</topology>
    </subcellularLocation>
</comment>
<evidence type="ECO:0000256" key="1">
    <source>
        <dbReference type="ARBA" id="ARBA00004651"/>
    </source>
</evidence>
<feature type="transmembrane region" description="Helical" evidence="8">
    <location>
        <begin position="121"/>
        <end position="142"/>
    </location>
</feature>
<feature type="transmembrane region" description="Helical" evidence="8">
    <location>
        <begin position="319"/>
        <end position="337"/>
    </location>
</feature>
<feature type="transmembrane region" description="Helical" evidence="8">
    <location>
        <begin position="43"/>
        <end position="60"/>
    </location>
</feature>
<feature type="domain" description="Glycosyltransferase RgtA/B/C/D-like" evidence="9">
    <location>
        <begin position="103"/>
        <end position="256"/>
    </location>
</feature>
<gene>
    <name evidence="10" type="ORF">UW60_C0010G0019</name>
</gene>
<dbReference type="PANTHER" id="PTHR33908:SF11">
    <property type="entry name" value="MEMBRANE PROTEIN"/>
    <property type="match status" value="1"/>
</dbReference>
<evidence type="ECO:0000256" key="7">
    <source>
        <dbReference type="ARBA" id="ARBA00023136"/>
    </source>
</evidence>
<comment type="caution">
    <text evidence="10">The sequence shown here is derived from an EMBL/GenBank/DDBJ whole genome shotgun (WGS) entry which is preliminary data.</text>
</comment>
<keyword evidence="4 10" id="KW-0808">Transferase</keyword>
<feature type="transmembrane region" description="Helical" evidence="8">
    <location>
        <begin position="368"/>
        <end position="389"/>
    </location>
</feature>
<keyword evidence="6 8" id="KW-1133">Transmembrane helix</keyword>
<dbReference type="Pfam" id="PF13231">
    <property type="entry name" value="PMT_2"/>
    <property type="match status" value="1"/>
</dbReference>
<evidence type="ECO:0000256" key="2">
    <source>
        <dbReference type="ARBA" id="ARBA00022475"/>
    </source>
</evidence>
<feature type="transmembrane region" description="Helical" evidence="8">
    <location>
        <begin position="149"/>
        <end position="169"/>
    </location>
</feature>
<organism evidence="10 11">
    <name type="scientific">Candidatus Woesebacteria bacterium GW2011_GWA2_44_33</name>
    <dbReference type="NCBI Taxonomy" id="1618564"/>
    <lineage>
        <taxon>Bacteria</taxon>
        <taxon>Candidatus Woeseibacteriota</taxon>
    </lineage>
</organism>
<accession>A0A0G1J6K0</accession>
<dbReference type="EMBL" id="LCIY01000010">
    <property type="protein sequence ID" value="KKT67256.1"/>
    <property type="molecule type" value="Genomic_DNA"/>
</dbReference>
<dbReference type="GO" id="GO:0009103">
    <property type="term" value="P:lipopolysaccharide biosynthetic process"/>
    <property type="evidence" value="ECO:0007669"/>
    <property type="project" value="UniProtKB-ARBA"/>
</dbReference>
<evidence type="ECO:0000256" key="4">
    <source>
        <dbReference type="ARBA" id="ARBA00022679"/>
    </source>
</evidence>